<gene>
    <name evidence="2" type="ORF">HGB38_12070</name>
</gene>
<accession>A0A7X6L334</accession>
<feature type="domain" description="HTH marR-type" evidence="1">
    <location>
        <begin position="12"/>
        <end position="156"/>
    </location>
</feature>
<dbReference type="Proteomes" id="UP000540698">
    <property type="component" value="Unassembled WGS sequence"/>
</dbReference>
<dbReference type="GO" id="GO:0006950">
    <property type="term" value="P:response to stress"/>
    <property type="evidence" value="ECO:0007669"/>
    <property type="project" value="TreeGrafter"/>
</dbReference>
<evidence type="ECO:0000313" key="2">
    <source>
        <dbReference type="EMBL" id="NKY26954.1"/>
    </source>
</evidence>
<dbReference type="InterPro" id="IPR036388">
    <property type="entry name" value="WH-like_DNA-bd_sf"/>
</dbReference>
<dbReference type="PANTHER" id="PTHR33164:SF106">
    <property type="entry name" value="TRANSCRIPTIONAL REGULATORY PROTEIN"/>
    <property type="match status" value="1"/>
</dbReference>
<sequence>MTPEPNADRPDRDGLEAGIAADIRALTAISEQIGQVFARTHQLRANDFRALMHVATAEIEGAPLTAGGLGKLMGISSSAVTYLVERMIDSGHLRRAADPTDRRRVILHYDEHGMDVARGFFTPLGRQTRAAMAELPEADLAGAHRVLVAVVQAMREYHDELTGD</sequence>
<organism evidence="2 3">
    <name type="scientific">Nocardia gamkensis</name>
    <dbReference type="NCBI Taxonomy" id="352869"/>
    <lineage>
        <taxon>Bacteria</taxon>
        <taxon>Bacillati</taxon>
        <taxon>Actinomycetota</taxon>
        <taxon>Actinomycetes</taxon>
        <taxon>Mycobacteriales</taxon>
        <taxon>Nocardiaceae</taxon>
        <taxon>Nocardia</taxon>
    </lineage>
</organism>
<keyword evidence="3" id="KW-1185">Reference proteome</keyword>
<comment type="caution">
    <text evidence="2">The sequence shown here is derived from an EMBL/GenBank/DDBJ whole genome shotgun (WGS) entry which is preliminary data.</text>
</comment>
<dbReference type="RefSeq" id="WP_062969789.1">
    <property type="nucleotide sequence ID" value="NZ_JAAXOS010000005.1"/>
</dbReference>
<dbReference type="Gene3D" id="1.10.10.10">
    <property type="entry name" value="Winged helix-like DNA-binding domain superfamily/Winged helix DNA-binding domain"/>
    <property type="match status" value="1"/>
</dbReference>
<dbReference type="EMBL" id="JAAXOS010000005">
    <property type="protein sequence ID" value="NKY26954.1"/>
    <property type="molecule type" value="Genomic_DNA"/>
</dbReference>
<protein>
    <submittedName>
        <fullName evidence="2">Winged helix-turn-helix transcriptional regulator</fullName>
    </submittedName>
</protein>
<name>A0A7X6L334_9NOCA</name>
<dbReference type="InterPro" id="IPR039422">
    <property type="entry name" value="MarR/SlyA-like"/>
</dbReference>
<dbReference type="InterPro" id="IPR000835">
    <property type="entry name" value="HTH_MarR-typ"/>
</dbReference>
<proteinExistence type="predicted"/>
<dbReference type="GO" id="GO:0003700">
    <property type="term" value="F:DNA-binding transcription factor activity"/>
    <property type="evidence" value="ECO:0007669"/>
    <property type="project" value="InterPro"/>
</dbReference>
<dbReference type="SMART" id="SM00347">
    <property type="entry name" value="HTH_MARR"/>
    <property type="match status" value="1"/>
</dbReference>
<evidence type="ECO:0000313" key="3">
    <source>
        <dbReference type="Proteomes" id="UP000540698"/>
    </source>
</evidence>
<evidence type="ECO:0000259" key="1">
    <source>
        <dbReference type="PROSITE" id="PS50995"/>
    </source>
</evidence>
<dbReference type="InterPro" id="IPR036390">
    <property type="entry name" value="WH_DNA-bd_sf"/>
</dbReference>
<dbReference type="AlphaFoldDB" id="A0A7X6L334"/>
<reference evidence="2 3" key="1">
    <citation type="submission" date="2020-04" db="EMBL/GenBank/DDBJ databases">
        <title>MicrobeNet Type strains.</title>
        <authorList>
            <person name="Nicholson A.C."/>
        </authorList>
    </citation>
    <scope>NUCLEOTIDE SEQUENCE [LARGE SCALE GENOMIC DNA]</scope>
    <source>
        <strain evidence="2 3">DSM 44956</strain>
    </source>
</reference>
<dbReference type="PROSITE" id="PS50995">
    <property type="entry name" value="HTH_MARR_2"/>
    <property type="match status" value="1"/>
</dbReference>
<dbReference type="Pfam" id="PF12802">
    <property type="entry name" value="MarR_2"/>
    <property type="match status" value="1"/>
</dbReference>
<dbReference type="SUPFAM" id="SSF46785">
    <property type="entry name" value="Winged helix' DNA-binding domain"/>
    <property type="match status" value="1"/>
</dbReference>
<dbReference type="PANTHER" id="PTHR33164">
    <property type="entry name" value="TRANSCRIPTIONAL REGULATOR, MARR FAMILY"/>
    <property type="match status" value="1"/>
</dbReference>